<feature type="transmembrane region" description="Helical" evidence="2">
    <location>
        <begin position="139"/>
        <end position="164"/>
    </location>
</feature>
<dbReference type="OrthoDB" id="5381672at2759"/>
<reference evidence="3" key="1">
    <citation type="submission" date="2022-12" db="EMBL/GenBank/DDBJ databases">
        <authorList>
            <person name="Petersen C."/>
        </authorList>
    </citation>
    <scope>NUCLEOTIDE SEQUENCE</scope>
    <source>
        <strain evidence="3">IBT 29677</strain>
    </source>
</reference>
<dbReference type="EMBL" id="JAPZBU010000003">
    <property type="protein sequence ID" value="KAJ5414049.1"/>
    <property type="molecule type" value="Genomic_DNA"/>
</dbReference>
<sequence length="479" mass="54147">MEEQGSQIALRPVSSRTTELQHGPHTQDETREHSAHQMPPDFDSTHPLHDELPVYTRAPPGNQSLGRGHSTTLHRSTFVLLMTTYFSAMVIYSWVILAILSFRPVGTHSWEPHTDEYGRYPRKMPNYAMDGKLYRSARIIQSIASVLILPWTSAVCAYAAVIFVQKQKDSSSMTMRQVMNLADRRWMDGSLVRNLIAGSWKQHGSAFLALAIFAHFVALVIYPIQSIVVNTKSLHVPTYPNALGRISDLAYMRAKSDQHPGTDVIQTRNALAGADKHTWKPQLWDDGGSQKFSTLFNLSAMNDPFFSPLPNGFSSGILRQYAPRINSSTTVRSIQENEYPKDCESDTANLFANYSSVHDYEPGARYSFTNSWTISACMLASNMTSPWTETRDRQEFSEVLYLNISVQDTQSPMSDLLEIRLTTTAGYFELPSYMNNQTAGPLLDNDPTVGCEDGGYGCVRQTESYYYYKRIRRQENSYE</sequence>
<evidence type="ECO:0000256" key="1">
    <source>
        <dbReference type="SAM" id="MobiDB-lite"/>
    </source>
</evidence>
<gene>
    <name evidence="3" type="ORF">N7509_000676</name>
</gene>
<feature type="compositionally biased region" description="Basic and acidic residues" evidence="1">
    <location>
        <begin position="25"/>
        <end position="35"/>
    </location>
</feature>
<feature type="region of interest" description="Disordered" evidence="1">
    <location>
        <begin position="1"/>
        <end position="69"/>
    </location>
</feature>
<accession>A0A9X0BEF6</accession>
<proteinExistence type="predicted"/>
<feature type="transmembrane region" description="Helical" evidence="2">
    <location>
        <begin position="206"/>
        <end position="224"/>
    </location>
</feature>
<keyword evidence="2" id="KW-1133">Transmembrane helix</keyword>
<evidence type="ECO:0000313" key="4">
    <source>
        <dbReference type="Proteomes" id="UP001147747"/>
    </source>
</evidence>
<protein>
    <submittedName>
        <fullName evidence="3">Uncharacterized protein</fullName>
    </submittedName>
</protein>
<organism evidence="3 4">
    <name type="scientific">Penicillium cosmopolitanum</name>
    <dbReference type="NCBI Taxonomy" id="1131564"/>
    <lineage>
        <taxon>Eukaryota</taxon>
        <taxon>Fungi</taxon>
        <taxon>Dikarya</taxon>
        <taxon>Ascomycota</taxon>
        <taxon>Pezizomycotina</taxon>
        <taxon>Eurotiomycetes</taxon>
        <taxon>Eurotiomycetidae</taxon>
        <taxon>Eurotiales</taxon>
        <taxon>Aspergillaceae</taxon>
        <taxon>Penicillium</taxon>
    </lineage>
</organism>
<feature type="compositionally biased region" description="Basic and acidic residues" evidence="1">
    <location>
        <begin position="43"/>
        <end position="52"/>
    </location>
</feature>
<keyword evidence="4" id="KW-1185">Reference proteome</keyword>
<keyword evidence="2" id="KW-0472">Membrane</keyword>
<feature type="transmembrane region" description="Helical" evidence="2">
    <location>
        <begin position="77"/>
        <end position="102"/>
    </location>
</feature>
<comment type="caution">
    <text evidence="3">The sequence shown here is derived from an EMBL/GenBank/DDBJ whole genome shotgun (WGS) entry which is preliminary data.</text>
</comment>
<dbReference type="GeneID" id="81364293"/>
<dbReference type="Proteomes" id="UP001147747">
    <property type="component" value="Unassembled WGS sequence"/>
</dbReference>
<evidence type="ECO:0000313" key="3">
    <source>
        <dbReference type="EMBL" id="KAJ5414049.1"/>
    </source>
</evidence>
<evidence type="ECO:0000256" key="2">
    <source>
        <dbReference type="SAM" id="Phobius"/>
    </source>
</evidence>
<dbReference type="AlphaFoldDB" id="A0A9X0BEF6"/>
<dbReference type="RefSeq" id="XP_056493895.1">
    <property type="nucleotide sequence ID" value="XM_056625313.1"/>
</dbReference>
<reference evidence="3" key="2">
    <citation type="journal article" date="2023" name="IMA Fungus">
        <title>Comparative genomic study of the Penicillium genus elucidates a diverse pangenome and 15 lateral gene transfer events.</title>
        <authorList>
            <person name="Petersen C."/>
            <person name="Sorensen T."/>
            <person name="Nielsen M.R."/>
            <person name="Sondergaard T.E."/>
            <person name="Sorensen J.L."/>
            <person name="Fitzpatrick D.A."/>
            <person name="Frisvad J.C."/>
            <person name="Nielsen K.L."/>
        </authorList>
    </citation>
    <scope>NUCLEOTIDE SEQUENCE</scope>
    <source>
        <strain evidence="3">IBT 29677</strain>
    </source>
</reference>
<name>A0A9X0BEF6_9EURO</name>
<keyword evidence="2" id="KW-0812">Transmembrane</keyword>